<comment type="caution">
    <text evidence="2">The sequence shown here is derived from an EMBL/GenBank/DDBJ whole genome shotgun (WGS) entry which is preliminary data.</text>
</comment>
<evidence type="ECO:0000313" key="2">
    <source>
        <dbReference type="EMBL" id="TNV72446.1"/>
    </source>
</evidence>
<dbReference type="Gene3D" id="2.20.110.10">
    <property type="entry name" value="Histone H3 K4-specific methyltransferase SET7/9 N-terminal domain"/>
    <property type="match status" value="1"/>
</dbReference>
<dbReference type="InterPro" id="IPR003409">
    <property type="entry name" value="MORN"/>
</dbReference>
<gene>
    <name evidence="2" type="ORF">FGO68_gene666</name>
</gene>
<dbReference type="EMBL" id="RRYP01022323">
    <property type="protein sequence ID" value="TNV72446.1"/>
    <property type="molecule type" value="Genomic_DNA"/>
</dbReference>
<organism evidence="2 3">
    <name type="scientific">Halteria grandinella</name>
    <dbReference type="NCBI Taxonomy" id="5974"/>
    <lineage>
        <taxon>Eukaryota</taxon>
        <taxon>Sar</taxon>
        <taxon>Alveolata</taxon>
        <taxon>Ciliophora</taxon>
        <taxon>Intramacronucleata</taxon>
        <taxon>Spirotrichea</taxon>
        <taxon>Stichotrichia</taxon>
        <taxon>Sporadotrichida</taxon>
        <taxon>Halteriidae</taxon>
        <taxon>Halteria</taxon>
    </lineage>
</organism>
<dbReference type="SUPFAM" id="SSF82185">
    <property type="entry name" value="Histone H3 K4-specific methyltransferase SET7/9 N-terminal domain"/>
    <property type="match status" value="1"/>
</dbReference>
<name>A0A8J8NCY4_HALGN</name>
<dbReference type="AlphaFoldDB" id="A0A8J8NCY4"/>
<keyword evidence="1" id="KW-0677">Repeat</keyword>
<dbReference type="SMART" id="SM00698">
    <property type="entry name" value="MORN"/>
    <property type="match status" value="3"/>
</dbReference>
<reference evidence="2" key="1">
    <citation type="submission" date="2019-06" db="EMBL/GenBank/DDBJ databases">
        <authorList>
            <person name="Zheng W."/>
        </authorList>
    </citation>
    <scope>NUCLEOTIDE SEQUENCE</scope>
    <source>
        <strain evidence="2">QDHG01</strain>
    </source>
</reference>
<dbReference type="PANTHER" id="PTHR23084">
    <property type="entry name" value="PHOSPHATIDYLINOSITOL-4-PHOSPHATE 5-KINASE RELATED"/>
    <property type="match status" value="1"/>
</dbReference>
<protein>
    <recommendedName>
        <fullName evidence="4">MORN repeat protein</fullName>
    </recommendedName>
</protein>
<keyword evidence="3" id="KW-1185">Reference proteome</keyword>
<dbReference type="OrthoDB" id="270720at2759"/>
<accession>A0A8J8NCY4</accession>
<dbReference type="Proteomes" id="UP000785679">
    <property type="component" value="Unassembled WGS sequence"/>
</dbReference>
<dbReference type="Pfam" id="PF02493">
    <property type="entry name" value="MORN"/>
    <property type="match status" value="2"/>
</dbReference>
<evidence type="ECO:0000313" key="3">
    <source>
        <dbReference type="Proteomes" id="UP000785679"/>
    </source>
</evidence>
<proteinExistence type="predicted"/>
<evidence type="ECO:0000256" key="1">
    <source>
        <dbReference type="ARBA" id="ARBA00022737"/>
    </source>
</evidence>
<dbReference type="PANTHER" id="PTHR23084:SF263">
    <property type="entry name" value="MORN REPEAT-CONTAINING PROTEIN 1"/>
    <property type="match status" value="1"/>
</dbReference>
<sequence length="230" mass="26944">MLDKLISTFNQPFNNRTPKLNADGDSKLTECIKKCGWKWSLDQLNQHASPDTKVQWTAFEGKERKGWNDLKQGVFYGQMLNEKRHGFGIVYTTNDYDRLWLYECQWKEGSPINEGRLIMILGNQWYKYEGTIDDSYVLNGHGSLHREDGYQYQGQWKQGDRHGQGKVIRKDGTSYEGGWQDYYRHGQGRQTDKDGTYHEGQWKENREIGVHSYYNQEGKLIETKDHGDGE</sequence>
<evidence type="ECO:0008006" key="4">
    <source>
        <dbReference type="Google" id="ProtNLM"/>
    </source>
</evidence>